<evidence type="ECO:0000313" key="2">
    <source>
        <dbReference type="EMBL" id="KAK3733627.1"/>
    </source>
</evidence>
<name>A0AAE0Y5G4_9GAST</name>
<keyword evidence="1" id="KW-1133">Transmembrane helix</keyword>
<gene>
    <name evidence="2" type="ORF">RRG08_063297</name>
</gene>
<protein>
    <submittedName>
        <fullName evidence="2">Uncharacterized protein</fullName>
    </submittedName>
</protein>
<keyword evidence="3" id="KW-1185">Reference proteome</keyword>
<proteinExistence type="predicted"/>
<dbReference type="EMBL" id="JAWDGP010006887">
    <property type="protein sequence ID" value="KAK3733627.1"/>
    <property type="molecule type" value="Genomic_DNA"/>
</dbReference>
<dbReference type="Proteomes" id="UP001283361">
    <property type="component" value="Unassembled WGS sequence"/>
</dbReference>
<evidence type="ECO:0000256" key="1">
    <source>
        <dbReference type="SAM" id="Phobius"/>
    </source>
</evidence>
<accession>A0AAE0Y5G4</accession>
<reference evidence="2" key="1">
    <citation type="journal article" date="2023" name="G3 (Bethesda)">
        <title>A reference genome for the long-term kleptoplast-retaining sea slug Elysia crispata morphotype clarki.</title>
        <authorList>
            <person name="Eastman K.E."/>
            <person name="Pendleton A.L."/>
            <person name="Shaikh M.A."/>
            <person name="Suttiyut T."/>
            <person name="Ogas R."/>
            <person name="Tomko P."/>
            <person name="Gavelis G."/>
            <person name="Widhalm J.R."/>
            <person name="Wisecaver J.H."/>
        </authorList>
    </citation>
    <scope>NUCLEOTIDE SEQUENCE</scope>
    <source>
        <strain evidence="2">ECLA1</strain>
    </source>
</reference>
<sequence length="122" mass="13685">MDCVLRILVNHPTPLVISLCLSACVLMSLVLKARSFISEGEPQNLVDLIGDNLETISTKAFQTLKETCFTEVFENLEALDDEKDVCRLRDPLFKYHSQLIVVGFNSGKYDLNVINPISHNDS</sequence>
<keyword evidence="1" id="KW-0812">Transmembrane</keyword>
<feature type="transmembrane region" description="Helical" evidence="1">
    <location>
        <begin position="12"/>
        <end position="31"/>
    </location>
</feature>
<organism evidence="2 3">
    <name type="scientific">Elysia crispata</name>
    <name type="common">lettuce slug</name>
    <dbReference type="NCBI Taxonomy" id="231223"/>
    <lineage>
        <taxon>Eukaryota</taxon>
        <taxon>Metazoa</taxon>
        <taxon>Spiralia</taxon>
        <taxon>Lophotrochozoa</taxon>
        <taxon>Mollusca</taxon>
        <taxon>Gastropoda</taxon>
        <taxon>Heterobranchia</taxon>
        <taxon>Euthyneura</taxon>
        <taxon>Panpulmonata</taxon>
        <taxon>Sacoglossa</taxon>
        <taxon>Placobranchoidea</taxon>
        <taxon>Plakobranchidae</taxon>
        <taxon>Elysia</taxon>
    </lineage>
</organism>
<dbReference type="AlphaFoldDB" id="A0AAE0Y5G4"/>
<keyword evidence="1" id="KW-0472">Membrane</keyword>
<evidence type="ECO:0000313" key="3">
    <source>
        <dbReference type="Proteomes" id="UP001283361"/>
    </source>
</evidence>
<comment type="caution">
    <text evidence="2">The sequence shown here is derived from an EMBL/GenBank/DDBJ whole genome shotgun (WGS) entry which is preliminary data.</text>
</comment>